<gene>
    <name evidence="2" type="ORF">BFG57_11110</name>
</gene>
<sequence>MNNQAEVTHILSYLNTWEIPNKERIPRDHLLTHQDVTDYAYDTIGMKRNTDDFKDVIQLRDELREMIDSKNVDSLNKWVQKREIHFHVTTKDTKPYYDLSFCSNEDSLVNNMIIYMLVVIRNGVFHRIKICPDCKWAFYDESKSGTKKWCSMNANSETGRACGTISKVRRYREKRKTE</sequence>
<dbReference type="Pfam" id="PF11706">
    <property type="entry name" value="zf-CGNR"/>
    <property type="match status" value="1"/>
</dbReference>
<dbReference type="PANTHER" id="PTHR35525">
    <property type="entry name" value="BLL6575 PROTEIN"/>
    <property type="match status" value="1"/>
</dbReference>
<dbReference type="STRING" id="1305675.BFG57_11110"/>
<dbReference type="InterPro" id="IPR021005">
    <property type="entry name" value="Znf_CGNR"/>
</dbReference>
<reference evidence="2 3" key="1">
    <citation type="submission" date="2016-08" db="EMBL/GenBank/DDBJ databases">
        <title>Genome of Bacillus solimangrovi GH2-4.</title>
        <authorList>
            <person name="Lim S."/>
            <person name="Kim B.-C."/>
        </authorList>
    </citation>
    <scope>NUCLEOTIDE SEQUENCE [LARGE SCALE GENOMIC DNA]</scope>
    <source>
        <strain evidence="2 3">GH2-4</strain>
    </source>
</reference>
<keyword evidence="3" id="KW-1185">Reference proteome</keyword>
<dbReference type="InterPro" id="IPR010852">
    <property type="entry name" value="ABATE"/>
</dbReference>
<dbReference type="EMBL" id="MJEH01000008">
    <property type="protein sequence ID" value="OEH93861.1"/>
    <property type="molecule type" value="Genomic_DNA"/>
</dbReference>
<accession>A0A1E5LIG9</accession>
<dbReference type="AlphaFoldDB" id="A0A1E5LIG9"/>
<dbReference type="OrthoDB" id="123307at2"/>
<protein>
    <recommendedName>
        <fullName evidence="1">Zinc finger CGNR domain-containing protein</fullName>
    </recommendedName>
</protein>
<evidence type="ECO:0000313" key="3">
    <source>
        <dbReference type="Proteomes" id="UP000095209"/>
    </source>
</evidence>
<feature type="domain" description="Zinc finger CGNR" evidence="1">
    <location>
        <begin position="127"/>
        <end position="175"/>
    </location>
</feature>
<dbReference type="Proteomes" id="UP000095209">
    <property type="component" value="Unassembled WGS sequence"/>
</dbReference>
<proteinExistence type="predicted"/>
<dbReference type="SUPFAM" id="SSF160904">
    <property type="entry name" value="Jann2411-like"/>
    <property type="match status" value="1"/>
</dbReference>
<dbReference type="RefSeq" id="WP_069716152.1">
    <property type="nucleotide sequence ID" value="NZ_MJEH01000008.1"/>
</dbReference>
<evidence type="ECO:0000313" key="2">
    <source>
        <dbReference type="EMBL" id="OEH93861.1"/>
    </source>
</evidence>
<organism evidence="2 3">
    <name type="scientific">Bacillus solimangrovi</name>
    <dbReference type="NCBI Taxonomy" id="1305675"/>
    <lineage>
        <taxon>Bacteria</taxon>
        <taxon>Bacillati</taxon>
        <taxon>Bacillota</taxon>
        <taxon>Bacilli</taxon>
        <taxon>Bacillales</taxon>
        <taxon>Bacillaceae</taxon>
        <taxon>Bacillus</taxon>
    </lineage>
</organism>
<dbReference type="InterPro" id="IPR023286">
    <property type="entry name" value="ABATE_dom_sf"/>
</dbReference>
<name>A0A1E5LIG9_9BACI</name>
<dbReference type="PANTHER" id="PTHR35525:SF3">
    <property type="entry name" value="BLL6575 PROTEIN"/>
    <property type="match status" value="1"/>
</dbReference>
<comment type="caution">
    <text evidence="2">The sequence shown here is derived from an EMBL/GenBank/DDBJ whole genome shotgun (WGS) entry which is preliminary data.</text>
</comment>
<dbReference type="Gene3D" id="1.10.3300.10">
    <property type="entry name" value="Jann2411-like domain"/>
    <property type="match status" value="1"/>
</dbReference>
<evidence type="ECO:0000259" key="1">
    <source>
        <dbReference type="Pfam" id="PF11706"/>
    </source>
</evidence>